<feature type="region of interest" description="Disordered" evidence="1">
    <location>
        <begin position="412"/>
        <end position="431"/>
    </location>
</feature>
<feature type="compositionally biased region" description="Basic residues" evidence="1">
    <location>
        <begin position="194"/>
        <end position="204"/>
    </location>
</feature>
<dbReference type="InParanoid" id="A0A5J5F0G5"/>
<dbReference type="AlphaFoldDB" id="A0A5J5F0G5"/>
<feature type="compositionally biased region" description="Basic and acidic residues" evidence="1">
    <location>
        <begin position="349"/>
        <end position="365"/>
    </location>
</feature>
<name>A0A5J5F0G5_9PEZI</name>
<feature type="compositionally biased region" description="Polar residues" evidence="1">
    <location>
        <begin position="335"/>
        <end position="345"/>
    </location>
</feature>
<reference evidence="2 3" key="1">
    <citation type="submission" date="2019-09" db="EMBL/GenBank/DDBJ databases">
        <title>Draft genome of the ectomycorrhizal ascomycete Sphaerosporella brunnea.</title>
        <authorList>
            <consortium name="DOE Joint Genome Institute"/>
            <person name="Benucci G.M."/>
            <person name="Marozzi G."/>
            <person name="Antonielli L."/>
            <person name="Sanchez S."/>
            <person name="Marco P."/>
            <person name="Wang X."/>
            <person name="Falini L.B."/>
            <person name="Barry K."/>
            <person name="Haridas S."/>
            <person name="Lipzen A."/>
            <person name="Labutti K."/>
            <person name="Grigoriev I.V."/>
            <person name="Murat C."/>
            <person name="Martin F."/>
            <person name="Albertini E."/>
            <person name="Donnini D."/>
            <person name="Bonito G."/>
        </authorList>
    </citation>
    <scope>NUCLEOTIDE SEQUENCE [LARGE SCALE GENOMIC DNA]</scope>
    <source>
        <strain evidence="2 3">Sb_GMNB300</strain>
    </source>
</reference>
<evidence type="ECO:0000313" key="3">
    <source>
        <dbReference type="Proteomes" id="UP000326924"/>
    </source>
</evidence>
<comment type="caution">
    <text evidence="2">The sequence shown here is derived from an EMBL/GenBank/DDBJ whole genome shotgun (WGS) entry which is preliminary data.</text>
</comment>
<evidence type="ECO:0000313" key="2">
    <source>
        <dbReference type="EMBL" id="KAA8909377.1"/>
    </source>
</evidence>
<dbReference type="Proteomes" id="UP000326924">
    <property type="component" value="Unassembled WGS sequence"/>
</dbReference>
<feature type="region of interest" description="Disordered" evidence="1">
    <location>
        <begin position="305"/>
        <end position="384"/>
    </location>
</feature>
<proteinExistence type="predicted"/>
<protein>
    <recommendedName>
        <fullName evidence="4">C2H2-type domain-containing protein</fullName>
    </recommendedName>
</protein>
<feature type="region of interest" description="Disordered" evidence="1">
    <location>
        <begin position="125"/>
        <end position="204"/>
    </location>
</feature>
<evidence type="ECO:0000256" key="1">
    <source>
        <dbReference type="SAM" id="MobiDB-lite"/>
    </source>
</evidence>
<gene>
    <name evidence="2" type="ORF">FN846DRAFT_614870</name>
</gene>
<sequence length="537" mass="59940">MDGSCDRTTSRRNNISSWQFVNPRNLFRQGESDNLWVNQPLNTSAHWLGCGPEASPDDTSFPNEPAASPMCWREDFTLYGEDPPMGQLWTDYILPADRQSLSPSSIPSAHYQSFDAFALGQESKEGWSQSSHVSGGGVPEKPVFSAGEVSPKPGGFIPQDTSIAGPPSTQITDSRLDHRRGRRNKVADGERRGVGSRKAKKRPEGKHSVFHCTFRCGAVFPASGSSNWKRHELTKHLLPIIWICRICPAVDTRARDNSYSQKHHDYGPPEVPRVPALLPTPEEQDQNHGFEDSYFRSYATRMESQERSIGSINGPQDLRSVSFPPGFRGCGAPQALQQPESQELSTHFADQREFSRQTESDDTQRPSRRSNVSHSTTLESECQLLSPASSIEDGLLRSPCPTRLPGEMPCFPPKTQDRAGTGGGVCPNASQPKAAAVQARKFSRKDNLSQHLLHTHRITEWDPAYEMWKQEVKLPTDSKCGFCGATFDNWDLRTKHIAAEFRKGKTMDEWKGGLGLSKDWEERLKDVSLDISIVRHV</sequence>
<keyword evidence="3" id="KW-1185">Reference proteome</keyword>
<accession>A0A5J5F0G5</accession>
<dbReference type="OrthoDB" id="5399138at2759"/>
<evidence type="ECO:0008006" key="4">
    <source>
        <dbReference type="Google" id="ProtNLM"/>
    </source>
</evidence>
<dbReference type="EMBL" id="VXIS01000058">
    <property type="protein sequence ID" value="KAA8909377.1"/>
    <property type="molecule type" value="Genomic_DNA"/>
</dbReference>
<feature type="compositionally biased region" description="Polar residues" evidence="1">
    <location>
        <begin position="369"/>
        <end position="380"/>
    </location>
</feature>
<feature type="compositionally biased region" description="Polar residues" evidence="1">
    <location>
        <begin position="159"/>
        <end position="173"/>
    </location>
</feature>
<organism evidence="2 3">
    <name type="scientific">Sphaerosporella brunnea</name>
    <dbReference type="NCBI Taxonomy" id="1250544"/>
    <lineage>
        <taxon>Eukaryota</taxon>
        <taxon>Fungi</taxon>
        <taxon>Dikarya</taxon>
        <taxon>Ascomycota</taxon>
        <taxon>Pezizomycotina</taxon>
        <taxon>Pezizomycetes</taxon>
        <taxon>Pezizales</taxon>
        <taxon>Pyronemataceae</taxon>
        <taxon>Sphaerosporella</taxon>
    </lineage>
</organism>